<evidence type="ECO:0000259" key="3">
    <source>
        <dbReference type="PROSITE" id="PS51186"/>
    </source>
</evidence>
<dbReference type="Proteomes" id="UP001550044">
    <property type="component" value="Unassembled WGS sequence"/>
</dbReference>
<dbReference type="InterPro" id="IPR050832">
    <property type="entry name" value="Bact_Acetyltransf"/>
</dbReference>
<sequence>MKSTLTEYLRPARAEDVPALMALRTEAEEWLSSKGTDQWNDPETGAKAITKWRASIDEGRAWVVVNDSSTVLGTVSRGPVDRDFWTDEDRPESAFHLYKLIVARHAAGRHLGARLVDWASSLAAMEGRDWVRIDTWRTNEGLHSYYERLGFEHVRTESPPHRRSGWLAQRPVAARSLPEFPLIVGRPPEERLLPIPSQFPSRP</sequence>
<accession>A0ABV2UKT1</accession>
<protein>
    <submittedName>
        <fullName evidence="4">GNAT family N-acetyltransferase</fullName>
    </submittedName>
</protein>
<dbReference type="InterPro" id="IPR016181">
    <property type="entry name" value="Acyl_CoA_acyltransferase"/>
</dbReference>
<keyword evidence="5" id="KW-1185">Reference proteome</keyword>
<evidence type="ECO:0000313" key="5">
    <source>
        <dbReference type="Proteomes" id="UP001550044"/>
    </source>
</evidence>
<evidence type="ECO:0000256" key="2">
    <source>
        <dbReference type="ARBA" id="ARBA00023315"/>
    </source>
</evidence>
<proteinExistence type="predicted"/>
<keyword evidence="2" id="KW-0012">Acyltransferase</keyword>
<name>A0ABV2UKT1_9ACTN</name>
<evidence type="ECO:0000313" key="4">
    <source>
        <dbReference type="EMBL" id="MET8438461.1"/>
    </source>
</evidence>
<organism evidence="4 5">
    <name type="scientific">Streptomyces sp. 900116325</name>
    <dbReference type="NCBI Taxonomy" id="3154295"/>
    <lineage>
        <taxon>Bacteria</taxon>
        <taxon>Bacillati</taxon>
        <taxon>Actinomycetota</taxon>
        <taxon>Actinomycetes</taxon>
        <taxon>Kitasatosporales</taxon>
        <taxon>Streptomycetaceae</taxon>
        <taxon>Streptomyces</taxon>
    </lineage>
</organism>
<comment type="caution">
    <text evidence="4">The sequence shown here is derived from an EMBL/GenBank/DDBJ whole genome shotgun (WGS) entry which is preliminary data.</text>
</comment>
<dbReference type="Pfam" id="PF00583">
    <property type="entry name" value="Acetyltransf_1"/>
    <property type="match status" value="1"/>
</dbReference>
<dbReference type="Gene3D" id="3.40.630.30">
    <property type="match status" value="1"/>
</dbReference>
<dbReference type="InterPro" id="IPR000182">
    <property type="entry name" value="GNAT_dom"/>
</dbReference>
<keyword evidence="1" id="KW-0808">Transferase</keyword>
<gene>
    <name evidence="4" type="ORF">ABZV61_38260</name>
</gene>
<dbReference type="RefSeq" id="WP_356712880.1">
    <property type="nucleotide sequence ID" value="NZ_JBEXIP010000060.1"/>
</dbReference>
<reference evidence="4 5" key="1">
    <citation type="submission" date="2024-06" db="EMBL/GenBank/DDBJ databases">
        <title>The Natural Products Discovery Center: Release of the First 8490 Sequenced Strains for Exploring Actinobacteria Biosynthetic Diversity.</title>
        <authorList>
            <person name="Kalkreuter E."/>
            <person name="Kautsar S.A."/>
            <person name="Yang D."/>
            <person name="Bader C.D."/>
            <person name="Teijaro C.N."/>
            <person name="Fluegel L."/>
            <person name="Davis C.M."/>
            <person name="Simpson J.R."/>
            <person name="Lauterbach L."/>
            <person name="Steele A.D."/>
            <person name="Gui C."/>
            <person name="Meng S."/>
            <person name="Li G."/>
            <person name="Viehrig K."/>
            <person name="Ye F."/>
            <person name="Su P."/>
            <person name="Kiefer A.F."/>
            <person name="Nichols A."/>
            <person name="Cepeda A.J."/>
            <person name="Yan W."/>
            <person name="Fan B."/>
            <person name="Jiang Y."/>
            <person name="Adhikari A."/>
            <person name="Zheng C.-J."/>
            <person name="Schuster L."/>
            <person name="Cowan T.M."/>
            <person name="Smanski M.J."/>
            <person name="Chevrette M.G."/>
            <person name="De Carvalho L.P.S."/>
            <person name="Shen B."/>
        </authorList>
    </citation>
    <scope>NUCLEOTIDE SEQUENCE [LARGE SCALE GENOMIC DNA]</scope>
    <source>
        <strain evidence="4 5">NPDC005137</strain>
    </source>
</reference>
<evidence type="ECO:0000256" key="1">
    <source>
        <dbReference type="ARBA" id="ARBA00022679"/>
    </source>
</evidence>
<feature type="domain" description="N-acetyltransferase" evidence="3">
    <location>
        <begin position="7"/>
        <end position="173"/>
    </location>
</feature>
<dbReference type="PROSITE" id="PS51186">
    <property type="entry name" value="GNAT"/>
    <property type="match status" value="1"/>
</dbReference>
<dbReference type="PANTHER" id="PTHR43877">
    <property type="entry name" value="AMINOALKYLPHOSPHONATE N-ACETYLTRANSFERASE-RELATED-RELATED"/>
    <property type="match status" value="1"/>
</dbReference>
<dbReference type="PANTHER" id="PTHR43877:SF2">
    <property type="entry name" value="AMINOALKYLPHOSPHONATE N-ACETYLTRANSFERASE-RELATED"/>
    <property type="match status" value="1"/>
</dbReference>
<dbReference type="SUPFAM" id="SSF55729">
    <property type="entry name" value="Acyl-CoA N-acyltransferases (Nat)"/>
    <property type="match status" value="1"/>
</dbReference>
<dbReference type="EMBL" id="JBEXIP010000060">
    <property type="protein sequence ID" value="MET8438461.1"/>
    <property type="molecule type" value="Genomic_DNA"/>
</dbReference>